<keyword evidence="3" id="KW-1185">Reference proteome</keyword>
<keyword evidence="1" id="KW-0472">Membrane</keyword>
<organism evidence="2 3">
    <name type="scientific">Trinickia dabaoshanensis</name>
    <dbReference type="NCBI Taxonomy" id="564714"/>
    <lineage>
        <taxon>Bacteria</taxon>
        <taxon>Pseudomonadati</taxon>
        <taxon>Pseudomonadota</taxon>
        <taxon>Betaproteobacteria</taxon>
        <taxon>Burkholderiales</taxon>
        <taxon>Burkholderiaceae</taxon>
        <taxon>Trinickia</taxon>
    </lineage>
</organism>
<reference evidence="2 3" key="1">
    <citation type="submission" date="2018-01" db="EMBL/GenBank/DDBJ databases">
        <title>Whole genome analyses suggest that Burkholderia sensu lato contains two further novel genera in the rhizoxinica-symbiotica group Mycetohabitans gen. nov., and Trinickia gen. nov.: implications for the evolution of diazotrophy and nodulation in the Burkholderiaceae.</title>
        <authorList>
            <person name="Estrada-de los Santos P."/>
            <person name="Palmer M."/>
            <person name="Chavez-Ramirez B."/>
            <person name="Beukes C."/>
            <person name="Steenkamp E.T."/>
            <person name="Hirsch A.M."/>
            <person name="Manyaka P."/>
            <person name="Maluk M."/>
            <person name="Lafos M."/>
            <person name="Crook M."/>
            <person name="Gross E."/>
            <person name="Simon M.F."/>
            <person name="Bueno dos Reis Junior F."/>
            <person name="Poole P.S."/>
            <person name="Venter S.N."/>
            <person name="James E.K."/>
        </authorList>
    </citation>
    <scope>NUCLEOTIDE SEQUENCE [LARGE SCALE GENOMIC DNA]</scope>
    <source>
        <strain evidence="2 3">GIMN1.004</strain>
    </source>
</reference>
<dbReference type="Proteomes" id="UP000235616">
    <property type="component" value="Unassembled WGS sequence"/>
</dbReference>
<evidence type="ECO:0000313" key="2">
    <source>
        <dbReference type="EMBL" id="PMS20814.1"/>
    </source>
</evidence>
<gene>
    <name evidence="2" type="ORF">C0Z18_09755</name>
</gene>
<dbReference type="Pfam" id="PF10734">
    <property type="entry name" value="DUF2523"/>
    <property type="match status" value="1"/>
</dbReference>
<dbReference type="AlphaFoldDB" id="A0A2N7VUI0"/>
<dbReference type="InterPro" id="IPR019670">
    <property type="entry name" value="DUF2523"/>
</dbReference>
<sequence length="97" mass="10448">MFAILVSAANVALGFLVRSVIAKFLLYFGLYFFVTEAVSLLQSANILPSAASLAGAFGSIGSDVWYFLDLCAFSYGAPLLVSAYVTRFIIRRLPIIG</sequence>
<dbReference type="OrthoDB" id="8481647at2"/>
<keyword evidence="1" id="KW-1133">Transmembrane helix</keyword>
<evidence type="ECO:0000256" key="1">
    <source>
        <dbReference type="SAM" id="Phobius"/>
    </source>
</evidence>
<keyword evidence="1" id="KW-0812">Transmembrane</keyword>
<name>A0A2N7VUI0_9BURK</name>
<protein>
    <submittedName>
        <fullName evidence="2">DUF2523 domain-containing protein</fullName>
    </submittedName>
</protein>
<evidence type="ECO:0000313" key="3">
    <source>
        <dbReference type="Proteomes" id="UP000235616"/>
    </source>
</evidence>
<dbReference type="RefSeq" id="WP_102645195.1">
    <property type="nucleotide sequence ID" value="NZ_PNYA01000007.1"/>
</dbReference>
<dbReference type="EMBL" id="PNYA01000007">
    <property type="protein sequence ID" value="PMS20814.1"/>
    <property type="molecule type" value="Genomic_DNA"/>
</dbReference>
<comment type="caution">
    <text evidence="2">The sequence shown here is derived from an EMBL/GenBank/DDBJ whole genome shotgun (WGS) entry which is preliminary data.</text>
</comment>
<feature type="transmembrane region" description="Helical" evidence="1">
    <location>
        <begin position="12"/>
        <end position="34"/>
    </location>
</feature>
<proteinExistence type="predicted"/>
<feature type="transmembrane region" description="Helical" evidence="1">
    <location>
        <begin position="72"/>
        <end position="90"/>
    </location>
</feature>
<accession>A0A2N7VUI0</accession>